<comment type="caution">
    <text evidence="2">The sequence shown here is derived from an EMBL/GenBank/DDBJ whole genome shotgun (WGS) entry which is preliminary data.</text>
</comment>
<evidence type="ECO:0000313" key="3">
    <source>
        <dbReference type="Proteomes" id="UP000580250"/>
    </source>
</evidence>
<evidence type="ECO:0000313" key="2">
    <source>
        <dbReference type="EMBL" id="CAD2167990.1"/>
    </source>
</evidence>
<keyword evidence="1" id="KW-1133">Transmembrane helix</keyword>
<keyword evidence="1" id="KW-0472">Membrane</keyword>
<reference evidence="2 3" key="1">
    <citation type="submission" date="2020-08" db="EMBL/GenBank/DDBJ databases">
        <authorList>
            <person name="Koutsovoulos G."/>
            <person name="Danchin GJ E."/>
        </authorList>
    </citation>
    <scope>NUCLEOTIDE SEQUENCE [LARGE SCALE GENOMIC DNA]</scope>
</reference>
<dbReference type="OrthoDB" id="5910610at2759"/>
<protein>
    <submittedName>
        <fullName evidence="2">Uncharacterized protein</fullName>
    </submittedName>
</protein>
<dbReference type="Proteomes" id="UP000580250">
    <property type="component" value="Unassembled WGS sequence"/>
</dbReference>
<feature type="transmembrane region" description="Helical" evidence="1">
    <location>
        <begin position="9"/>
        <end position="29"/>
    </location>
</feature>
<gene>
    <name evidence="2" type="ORF">MENT_LOCUS19320</name>
</gene>
<keyword evidence="1" id="KW-0812">Transmembrane</keyword>
<dbReference type="AlphaFoldDB" id="A0A6V7UZ96"/>
<dbReference type="EMBL" id="CAJEWN010000134">
    <property type="protein sequence ID" value="CAD2167990.1"/>
    <property type="molecule type" value="Genomic_DNA"/>
</dbReference>
<accession>A0A6V7UZ96</accession>
<organism evidence="2 3">
    <name type="scientific">Meloidogyne enterolobii</name>
    <name type="common">Root-knot nematode worm</name>
    <name type="synonym">Meloidogyne mayaguensis</name>
    <dbReference type="NCBI Taxonomy" id="390850"/>
    <lineage>
        <taxon>Eukaryota</taxon>
        <taxon>Metazoa</taxon>
        <taxon>Ecdysozoa</taxon>
        <taxon>Nematoda</taxon>
        <taxon>Chromadorea</taxon>
        <taxon>Rhabditida</taxon>
        <taxon>Tylenchina</taxon>
        <taxon>Tylenchomorpha</taxon>
        <taxon>Tylenchoidea</taxon>
        <taxon>Meloidogynidae</taxon>
        <taxon>Meloidogyninae</taxon>
        <taxon>Meloidogyne</taxon>
    </lineage>
</organism>
<proteinExistence type="predicted"/>
<evidence type="ECO:0000256" key="1">
    <source>
        <dbReference type="SAM" id="Phobius"/>
    </source>
</evidence>
<sequence length="279" mass="33210">MNMELRGNGALVMVMNVFFVFLLMFVGTLEEQNKYPNLLKPYKMHIIKYPCPNCALWCKYNPMYTCTYSCDHDIYYDTDSKFDNITIEEGLSHYQKHYDMHEGWKESKLRRDFYDWEHYFAVRGTPEIEQNIKKVCADTKTYNCTFGTLGHYPICTLDWKPYVNGLEDCCKLIEKCVQIKSDWTDGGCGTSFPWGPYIRNESVIIVPKEDPKYWALYSSRKFDDVMKKCHLKCVDNRLTIDLDHLKDRIFDLENDTFYQNKKNDEKFNYLEVKVKINIK</sequence>
<name>A0A6V7UZ96_MELEN</name>